<dbReference type="PANTHER" id="PTHR30441:SF4">
    <property type="entry name" value="PROTEIN ASMA"/>
    <property type="match status" value="1"/>
</dbReference>
<dbReference type="AlphaFoldDB" id="A0A4R2Q414"/>
<dbReference type="Proteomes" id="UP000294835">
    <property type="component" value="Unassembled WGS sequence"/>
</dbReference>
<evidence type="ECO:0000256" key="1">
    <source>
        <dbReference type="SAM" id="MobiDB-lite"/>
    </source>
</evidence>
<evidence type="ECO:0000313" key="4">
    <source>
        <dbReference type="Proteomes" id="UP000294835"/>
    </source>
</evidence>
<dbReference type="OrthoDB" id="5439561at2"/>
<dbReference type="EMBL" id="SLXP01000005">
    <property type="protein sequence ID" value="TCP41401.1"/>
    <property type="molecule type" value="Genomic_DNA"/>
</dbReference>
<feature type="region of interest" description="Disordered" evidence="1">
    <location>
        <begin position="617"/>
        <end position="641"/>
    </location>
</feature>
<dbReference type="GO" id="GO:0005886">
    <property type="term" value="C:plasma membrane"/>
    <property type="evidence" value="ECO:0007669"/>
    <property type="project" value="TreeGrafter"/>
</dbReference>
<evidence type="ECO:0000313" key="3">
    <source>
        <dbReference type="EMBL" id="TCP41401.1"/>
    </source>
</evidence>
<reference evidence="3 4" key="1">
    <citation type="submission" date="2019-03" db="EMBL/GenBank/DDBJ databases">
        <title>Genomic Encyclopedia of Type Strains, Phase IV (KMG-IV): sequencing the most valuable type-strain genomes for metagenomic binning, comparative biology and taxonomic classification.</title>
        <authorList>
            <person name="Goeker M."/>
        </authorList>
    </citation>
    <scope>NUCLEOTIDE SEQUENCE [LARGE SCALE GENOMIC DNA]</scope>
    <source>
        <strain evidence="3 4">DSM 18063</strain>
    </source>
</reference>
<dbReference type="GO" id="GO:0090313">
    <property type="term" value="P:regulation of protein targeting to membrane"/>
    <property type="evidence" value="ECO:0007669"/>
    <property type="project" value="TreeGrafter"/>
</dbReference>
<feature type="domain" description="AsmA" evidence="2">
    <location>
        <begin position="7"/>
        <end position="192"/>
    </location>
</feature>
<proteinExistence type="predicted"/>
<name>A0A4R2Q414_9RHOB</name>
<dbReference type="PANTHER" id="PTHR30441">
    <property type="entry name" value="DUF748 DOMAIN-CONTAINING PROTEIN"/>
    <property type="match status" value="1"/>
</dbReference>
<dbReference type="InterPro" id="IPR052894">
    <property type="entry name" value="AsmA-related"/>
</dbReference>
<accession>A0A4R2Q414</accession>
<dbReference type="RefSeq" id="WP_132461969.1">
    <property type="nucleotide sequence ID" value="NZ_SLXP01000005.1"/>
</dbReference>
<dbReference type="InterPro" id="IPR007844">
    <property type="entry name" value="AsmA"/>
</dbReference>
<dbReference type="Pfam" id="PF05170">
    <property type="entry name" value="AsmA"/>
    <property type="match status" value="2"/>
</dbReference>
<protein>
    <submittedName>
        <fullName evidence="3">AsmA protein</fullName>
    </submittedName>
</protein>
<feature type="domain" description="AsmA" evidence="2">
    <location>
        <begin position="361"/>
        <end position="539"/>
    </location>
</feature>
<comment type="caution">
    <text evidence="3">The sequence shown here is derived from an EMBL/GenBank/DDBJ whole genome shotgun (WGS) entry which is preliminary data.</text>
</comment>
<sequence>MRWIIRLVLAVLVLAVLGLGGLFLLPGERIAGLVQDQVRAATGRDLTLSGRLSPSLWPQIGVATGPVTLSNADWSDAGPMLAAEGLSVGLDLGALIGGDIVIREVTVQAPRIVLEKSADGRANWVFGAEPAQESAPAAAQAPADAPAEMRRFTLDRGQISDGTILYIDRAAGTRVELAALDAAVALPDFAGPAEVTLSAELGGQPLSASARIARFADFTGGAVSGLALNATLGGTQLAFDGRAGLDPLAAEGALDADLSDLAAVFAALGQPAPDLPPGVGQRLALAGQLTYAPEGTVHLRDATLRQDANTITGGADLAFGDRPRLTGTLAAGALDLSALTGGGGGSGGGGGNGGGGGADGWSTAPIDVGGLGALDADLSLSADSVNLGTARLGPTRLGATLTDRRLVLDLRQVSAYGGTVTGNFVVNGRGGLSVGGDLNVAGVAMQGLLSDLADYDRLIGQGDLRLKFLGVGNSMAALMSGLSGSGAVSFGKGELRGFDLVGMIRTMDTAYVGEGAKTIFDAITASFTIDKGVLSNNDLRFTAPLLTATGKGKVGIGARTLDYRIVPTALPGGDGNGGVKVPLMITGPWAKPRFQLDLESLAEERLDEQKKALEEKAKESLAKELGARTEDGESVEDAARRRLEEEAKKGLKKLFGGN</sequence>
<keyword evidence="4" id="KW-1185">Reference proteome</keyword>
<gene>
    <name evidence="3" type="ORF">EV662_105148</name>
</gene>
<organism evidence="3 4">
    <name type="scientific">Rhodovulum marinum</name>
    <dbReference type="NCBI Taxonomy" id="320662"/>
    <lineage>
        <taxon>Bacteria</taxon>
        <taxon>Pseudomonadati</taxon>
        <taxon>Pseudomonadota</taxon>
        <taxon>Alphaproteobacteria</taxon>
        <taxon>Rhodobacterales</taxon>
        <taxon>Paracoccaceae</taxon>
        <taxon>Rhodovulum</taxon>
    </lineage>
</organism>
<evidence type="ECO:0000259" key="2">
    <source>
        <dbReference type="Pfam" id="PF05170"/>
    </source>
</evidence>